<accession>A0A1H7RK08</accession>
<dbReference type="EMBL" id="FOAN01000004">
    <property type="protein sequence ID" value="SEL60368.1"/>
    <property type="molecule type" value="Genomic_DNA"/>
</dbReference>
<reference evidence="2" key="1">
    <citation type="submission" date="2016-10" db="EMBL/GenBank/DDBJ databases">
        <authorList>
            <person name="Varghese N."/>
            <person name="Submissions S."/>
        </authorList>
    </citation>
    <scope>NUCLEOTIDE SEQUENCE [LARGE SCALE GENOMIC DNA]</scope>
    <source>
        <strain evidence="2">LMG 26383,CCUG 61248,R- 45681</strain>
    </source>
</reference>
<dbReference type="SUPFAM" id="SSF54427">
    <property type="entry name" value="NTF2-like"/>
    <property type="match status" value="1"/>
</dbReference>
<dbReference type="Gene3D" id="3.10.450.50">
    <property type="match status" value="1"/>
</dbReference>
<keyword evidence="2" id="KW-1185">Reference proteome</keyword>
<evidence type="ECO:0000313" key="1">
    <source>
        <dbReference type="EMBL" id="SEL60368.1"/>
    </source>
</evidence>
<dbReference type="InterPro" id="IPR032710">
    <property type="entry name" value="NTF2-like_dom_sf"/>
</dbReference>
<gene>
    <name evidence="1" type="ORF">SAMN04515666_104424</name>
</gene>
<dbReference type="InterPro" id="IPR039437">
    <property type="entry name" value="FrzH/put_lumazine-bd"/>
</dbReference>
<dbReference type="Pfam" id="PF12893">
    <property type="entry name" value="Lumazine_bd_2"/>
    <property type="match status" value="1"/>
</dbReference>
<dbReference type="OrthoDB" id="7451095at2"/>
<proteinExistence type="predicted"/>
<name>A0A1H7RK08_9HYPH</name>
<organism evidence="1 2">
    <name type="scientific">Bosea lupini</name>
    <dbReference type="NCBI Taxonomy" id="1036779"/>
    <lineage>
        <taxon>Bacteria</taxon>
        <taxon>Pseudomonadati</taxon>
        <taxon>Pseudomonadota</taxon>
        <taxon>Alphaproteobacteria</taxon>
        <taxon>Hyphomicrobiales</taxon>
        <taxon>Boseaceae</taxon>
        <taxon>Bosea</taxon>
    </lineage>
</organism>
<dbReference type="RefSeq" id="WP_091835618.1">
    <property type="nucleotide sequence ID" value="NZ_FOAN01000004.1"/>
</dbReference>
<dbReference type="Proteomes" id="UP000199664">
    <property type="component" value="Unassembled WGS sequence"/>
</dbReference>
<dbReference type="AlphaFoldDB" id="A0A1H7RK08"/>
<evidence type="ECO:0000313" key="2">
    <source>
        <dbReference type="Proteomes" id="UP000199664"/>
    </source>
</evidence>
<protein>
    <submittedName>
        <fullName evidence="1">Putative lumazine-binding</fullName>
    </submittedName>
</protein>
<sequence length="137" mass="15640">MTKTREPAVDGSSVAELTEAIETYFDLMYDCDTSRLEQTFAPTAQLHGFRDGKLMAWPMPVYRDILDKRQSPKSVNAERADEILFIDFASTTQAMTKVRVRVNTMVFVDHLTWHRIDGTWLITSKGFHVESQDGPPI</sequence>
<dbReference type="STRING" id="1036779.SAMN04515666_104424"/>